<evidence type="ECO:0000313" key="2">
    <source>
        <dbReference type="Proteomes" id="UP000002878"/>
    </source>
</evidence>
<name>I2C2B6_BACAY</name>
<sequence>MTKIEGPGVKQGRHLDQVAGQTECISIGKQFILLKEKGLESSSPFHQIAQIPAQTSFA</sequence>
<protein>
    <submittedName>
        <fullName evidence="1">Uncharacterized protein</fullName>
    </submittedName>
</protein>
<gene>
    <name evidence="1" type="ORF">MUS_0727</name>
</gene>
<dbReference type="EMBL" id="CP003332">
    <property type="protein sequence ID" value="AFJ60790.1"/>
    <property type="molecule type" value="Genomic_DNA"/>
</dbReference>
<accession>I2C2B6</accession>
<dbReference type="Proteomes" id="UP000002878">
    <property type="component" value="Chromosome"/>
</dbReference>
<dbReference type="PATRIC" id="fig|1126211.3.peg.701"/>
<dbReference type="KEGG" id="bqy:MUS_0727"/>
<reference evidence="1 2" key="1">
    <citation type="journal article" date="2012" name="J. Biotechnol.">
        <title>Genome sequence of the plant growth promoting strain Bacillus amyloliquefaciens subsp. plantarum B9601-Y2 and expression of mersacidin and other secondary metabolites.</title>
        <authorList>
            <person name="He P."/>
            <person name="Hao K."/>
            <person name="Blom J."/>
            <person name="Ruckert C."/>
            <person name="Vater J."/>
            <person name="Mao Z."/>
            <person name="Wu Y."/>
            <person name="Hou M."/>
            <person name="He P."/>
            <person name="He Y."/>
            <person name="Borriss R."/>
        </authorList>
    </citation>
    <scope>NUCLEOTIDE SEQUENCE [LARGE SCALE GENOMIC DNA]</scope>
    <source>
        <strain evidence="1">Y2</strain>
    </source>
</reference>
<dbReference type="AlphaFoldDB" id="I2C2B6"/>
<organism evidence="1 2">
    <name type="scientific">Bacillus amyloliquefaciens (strain Y2)</name>
    <name type="common">Bacillus amyloliquefaciens subsp. plantarum (strain B9601-Y2)</name>
    <dbReference type="NCBI Taxonomy" id="1155777"/>
    <lineage>
        <taxon>Bacteria</taxon>
        <taxon>Bacillati</taxon>
        <taxon>Bacillota</taxon>
        <taxon>Bacilli</taxon>
        <taxon>Bacillales</taxon>
        <taxon>Bacillaceae</taxon>
        <taxon>Bacillus</taxon>
        <taxon>Bacillus amyloliquefaciens group</taxon>
    </lineage>
</organism>
<proteinExistence type="predicted"/>
<dbReference type="HOGENOM" id="CLU_2969433_0_0_9"/>
<evidence type="ECO:0000313" key="1">
    <source>
        <dbReference type="EMBL" id="AFJ60790.1"/>
    </source>
</evidence>